<evidence type="ECO:0000256" key="3">
    <source>
        <dbReference type="ARBA" id="ARBA00022985"/>
    </source>
</evidence>
<dbReference type="GO" id="GO:0008690">
    <property type="term" value="F:3-deoxy-manno-octulosonate cytidylyltransferase activity"/>
    <property type="evidence" value="ECO:0007669"/>
    <property type="project" value="UniProtKB-EC"/>
</dbReference>
<proteinExistence type="inferred from homology"/>
<dbReference type="EC" id="2.7.7.38" evidence="4"/>
<dbReference type="NCBIfam" id="NF009905">
    <property type="entry name" value="PRK13368.1"/>
    <property type="match status" value="1"/>
</dbReference>
<dbReference type="InterPro" id="IPR004528">
    <property type="entry name" value="KdsB"/>
</dbReference>
<comment type="function">
    <text evidence="4">Activates KDO (a required 8-carbon sugar) for incorporation into bacterial lipopolysaccharide in Gram-negative bacteria.</text>
</comment>
<keyword evidence="1 4" id="KW-0808">Transferase</keyword>
<keyword evidence="6" id="KW-1185">Reference proteome</keyword>
<reference evidence="5 6" key="1">
    <citation type="submission" date="2024-03" db="EMBL/GenBank/DDBJ databases">
        <title>Pseudoalteromonas qingdaonensis sp. nov., isolated from the intestines of marine benthic organisms.</title>
        <authorList>
            <person name="Lin X."/>
            <person name="Fang S."/>
            <person name="Hu X."/>
        </authorList>
    </citation>
    <scope>NUCLEOTIDE SEQUENCE [LARGE SCALE GENOMIC DNA]</scope>
    <source>
        <strain evidence="5 6">YIC-827</strain>
    </source>
</reference>
<evidence type="ECO:0000313" key="5">
    <source>
        <dbReference type="EMBL" id="MEM0515199.1"/>
    </source>
</evidence>
<dbReference type="HAMAP" id="MF_00057">
    <property type="entry name" value="KdsB"/>
    <property type="match status" value="1"/>
</dbReference>
<evidence type="ECO:0000256" key="2">
    <source>
        <dbReference type="ARBA" id="ARBA00022695"/>
    </source>
</evidence>
<evidence type="ECO:0000256" key="4">
    <source>
        <dbReference type="HAMAP-Rule" id="MF_00057"/>
    </source>
</evidence>
<dbReference type="PANTHER" id="PTHR42866">
    <property type="entry name" value="3-DEOXY-MANNO-OCTULOSONATE CYTIDYLYLTRANSFERASE"/>
    <property type="match status" value="1"/>
</dbReference>
<accession>A0ABU9MV86</accession>
<dbReference type="Gene3D" id="3.90.550.10">
    <property type="entry name" value="Spore Coat Polysaccharide Biosynthesis Protein SpsA, Chain A"/>
    <property type="match status" value="1"/>
</dbReference>
<name>A0ABU9MV86_9GAMM</name>
<evidence type="ECO:0000313" key="6">
    <source>
        <dbReference type="Proteomes" id="UP001447008"/>
    </source>
</evidence>
<comment type="caution">
    <text evidence="5">The sequence shown here is derived from an EMBL/GenBank/DDBJ whole genome shotgun (WGS) entry which is preliminary data.</text>
</comment>
<gene>
    <name evidence="4 5" type="primary">kdsB</name>
    <name evidence="5" type="ORF">WCN91_07120</name>
</gene>
<dbReference type="EMBL" id="JBCGCU010000006">
    <property type="protein sequence ID" value="MEM0515199.1"/>
    <property type="molecule type" value="Genomic_DNA"/>
</dbReference>
<dbReference type="NCBIfam" id="TIGR00466">
    <property type="entry name" value="kdsB"/>
    <property type="match status" value="1"/>
</dbReference>
<keyword evidence="3 4" id="KW-0448">Lipopolysaccharide biosynthesis</keyword>
<comment type="similarity">
    <text evidence="4">Belongs to the KdsB family.</text>
</comment>
<evidence type="ECO:0000256" key="1">
    <source>
        <dbReference type="ARBA" id="ARBA00022679"/>
    </source>
</evidence>
<sequence>MEFVVIIPARYASTRLPAKPLADICGKPMIQHVYERAQASGASAVYIATDHPEVEQACLAFGAEVVMTREDHQSGTERLAEVVTKLGLSDDTLVVNVQGDEPLLAPENVSQVARLLDGNDAPMATLSTPIIDAEEALNPNAVKVVSNTSNNALYFSRAPIPYHRDALLAQQCALDFSHMQRHIGIYAYRAGFISKYIELTPSPMEKLESLEQLRVLYHGYIIKIAEAEVVPAAGVDTPEDLARVIATLQ</sequence>
<dbReference type="SUPFAM" id="SSF53448">
    <property type="entry name" value="Nucleotide-diphospho-sugar transferases"/>
    <property type="match status" value="1"/>
</dbReference>
<comment type="subcellular location">
    <subcellularLocation>
        <location evidence="4">Cytoplasm</location>
    </subcellularLocation>
</comment>
<comment type="pathway">
    <text evidence="4">Nucleotide-sugar biosynthesis; CMP-3-deoxy-D-manno-octulosonate biosynthesis; CMP-3-deoxy-D-manno-octulosonate from 3-deoxy-D-manno-octulosonate and CTP: step 1/1.</text>
</comment>
<keyword evidence="4" id="KW-0963">Cytoplasm</keyword>
<dbReference type="Pfam" id="PF02348">
    <property type="entry name" value="CTP_transf_3"/>
    <property type="match status" value="1"/>
</dbReference>
<dbReference type="NCBIfam" id="NF003952">
    <property type="entry name" value="PRK05450.1-5"/>
    <property type="match status" value="1"/>
</dbReference>
<dbReference type="Proteomes" id="UP001447008">
    <property type="component" value="Unassembled WGS sequence"/>
</dbReference>
<dbReference type="RefSeq" id="WP_342677650.1">
    <property type="nucleotide sequence ID" value="NZ_JBCGCU010000006.1"/>
</dbReference>
<keyword evidence="2 4" id="KW-0548">Nucleotidyltransferase</keyword>
<dbReference type="CDD" id="cd02517">
    <property type="entry name" value="CMP-KDO-Synthetase"/>
    <property type="match status" value="1"/>
</dbReference>
<dbReference type="PANTHER" id="PTHR42866:SF2">
    <property type="entry name" value="3-DEOXY-MANNO-OCTULOSONATE CYTIDYLYLTRANSFERASE, MITOCHONDRIAL"/>
    <property type="match status" value="1"/>
</dbReference>
<comment type="catalytic activity">
    <reaction evidence="4">
        <text>3-deoxy-alpha-D-manno-oct-2-ulosonate + CTP = CMP-3-deoxy-beta-D-manno-octulosonate + diphosphate</text>
        <dbReference type="Rhea" id="RHEA:23448"/>
        <dbReference type="ChEBI" id="CHEBI:33019"/>
        <dbReference type="ChEBI" id="CHEBI:37563"/>
        <dbReference type="ChEBI" id="CHEBI:85986"/>
        <dbReference type="ChEBI" id="CHEBI:85987"/>
        <dbReference type="EC" id="2.7.7.38"/>
    </reaction>
</comment>
<dbReference type="NCBIfam" id="NF003950">
    <property type="entry name" value="PRK05450.1-3"/>
    <property type="match status" value="1"/>
</dbReference>
<protein>
    <recommendedName>
        <fullName evidence="4">3-deoxy-manno-octulosonate cytidylyltransferase</fullName>
        <ecNumber evidence="4">2.7.7.38</ecNumber>
    </recommendedName>
    <alternativeName>
        <fullName evidence="4">CMP-2-keto-3-deoxyoctulosonic acid synthase</fullName>
        <shortName evidence="4">CKS</shortName>
        <shortName evidence="4">CMP-KDO synthase</shortName>
    </alternativeName>
</protein>
<dbReference type="InterPro" id="IPR029044">
    <property type="entry name" value="Nucleotide-diphossugar_trans"/>
</dbReference>
<organism evidence="5 6">
    <name type="scientific">Pseudoalteromonas qingdaonensis</name>
    <dbReference type="NCBI Taxonomy" id="3131913"/>
    <lineage>
        <taxon>Bacteria</taxon>
        <taxon>Pseudomonadati</taxon>
        <taxon>Pseudomonadota</taxon>
        <taxon>Gammaproteobacteria</taxon>
        <taxon>Alteromonadales</taxon>
        <taxon>Pseudoalteromonadaceae</taxon>
        <taxon>Pseudoalteromonas</taxon>
    </lineage>
</organism>
<dbReference type="InterPro" id="IPR003329">
    <property type="entry name" value="Cytidylyl_trans"/>
</dbReference>